<dbReference type="Gene3D" id="3.20.20.140">
    <property type="entry name" value="Metal-dependent hydrolases"/>
    <property type="match status" value="1"/>
</dbReference>
<gene>
    <name evidence="1" type="ORF">FEF09_09010</name>
</gene>
<organism evidence="1 2">
    <name type="scientific">Chitinophaga pinensis</name>
    <dbReference type="NCBI Taxonomy" id="79329"/>
    <lineage>
        <taxon>Bacteria</taxon>
        <taxon>Pseudomonadati</taxon>
        <taxon>Bacteroidota</taxon>
        <taxon>Chitinophagia</taxon>
        <taxon>Chitinophagales</taxon>
        <taxon>Chitinophagaceae</taxon>
        <taxon>Chitinophaga</taxon>
    </lineage>
</organism>
<evidence type="ECO:0000313" key="2">
    <source>
        <dbReference type="Proteomes" id="UP000318815"/>
    </source>
</evidence>
<sequence length="61" mass="6747">MKEIPLDKLLTETDAPFTFAGNFQSRIKSLEATISGLSVICKTTPSEMKGIVYENLRSIIV</sequence>
<evidence type="ECO:0000313" key="1">
    <source>
        <dbReference type="EMBL" id="TWW01101.1"/>
    </source>
</evidence>
<dbReference type="SUPFAM" id="SSF51556">
    <property type="entry name" value="Metallo-dependent hydrolases"/>
    <property type="match status" value="1"/>
</dbReference>
<dbReference type="AlphaFoldDB" id="A0A5C6LV26"/>
<comment type="caution">
    <text evidence="1">The sequence shown here is derived from an EMBL/GenBank/DDBJ whole genome shotgun (WGS) entry which is preliminary data.</text>
</comment>
<dbReference type="EMBL" id="VOHS01000006">
    <property type="protein sequence ID" value="TWW01101.1"/>
    <property type="molecule type" value="Genomic_DNA"/>
</dbReference>
<accession>A0A5C6LV26</accession>
<protein>
    <submittedName>
        <fullName evidence="1">Uncharacterized protein</fullName>
    </submittedName>
</protein>
<keyword evidence="2" id="KW-1185">Reference proteome</keyword>
<dbReference type="Proteomes" id="UP000318815">
    <property type="component" value="Unassembled WGS sequence"/>
</dbReference>
<name>A0A5C6LV26_9BACT</name>
<dbReference type="InterPro" id="IPR032466">
    <property type="entry name" value="Metal_Hydrolase"/>
</dbReference>
<proteinExistence type="predicted"/>
<reference evidence="1 2" key="1">
    <citation type="submission" date="2019-08" db="EMBL/GenBank/DDBJ databases">
        <title>Whole genome sequencing of chitin degrading bacteria Chitinophaga pinensis YS16.</title>
        <authorList>
            <person name="Singh R.P."/>
            <person name="Manchanda G."/>
            <person name="Maurya I.K."/>
            <person name="Joshi N.K."/>
            <person name="Srivastava A.K."/>
        </authorList>
    </citation>
    <scope>NUCLEOTIDE SEQUENCE [LARGE SCALE GENOMIC DNA]</scope>
    <source>
        <strain evidence="1 2">YS-16</strain>
    </source>
</reference>